<dbReference type="InterPro" id="IPR008754">
    <property type="entry name" value="Peptidase_M43"/>
</dbReference>
<evidence type="ECO:0000256" key="6">
    <source>
        <dbReference type="ARBA" id="ARBA00022833"/>
    </source>
</evidence>
<dbReference type="Proteomes" id="UP000077266">
    <property type="component" value="Unassembled WGS sequence"/>
</dbReference>
<feature type="region of interest" description="Disordered" evidence="9">
    <location>
        <begin position="301"/>
        <end position="370"/>
    </location>
</feature>
<keyword evidence="7" id="KW-0482">Metalloprotease</keyword>
<dbReference type="CDD" id="cd04275">
    <property type="entry name" value="ZnMc_pappalysin_like"/>
    <property type="match status" value="1"/>
</dbReference>
<dbReference type="PANTHER" id="PTHR47466">
    <property type="match status" value="1"/>
</dbReference>
<evidence type="ECO:0000256" key="9">
    <source>
        <dbReference type="SAM" id="MobiDB-lite"/>
    </source>
</evidence>
<dbReference type="OrthoDB" id="536211at2759"/>
<feature type="domain" description="Peptidase M43 pregnancy-associated plasma-A" evidence="11">
    <location>
        <begin position="190"/>
        <end position="276"/>
    </location>
</feature>
<name>A0A165FEV1_EXIGL</name>
<keyword evidence="5" id="KW-0378">Hydrolase</keyword>
<protein>
    <recommendedName>
        <fullName evidence="11">Peptidase M43 pregnancy-associated plasma-A domain-containing protein</fullName>
    </recommendedName>
</protein>
<evidence type="ECO:0000256" key="10">
    <source>
        <dbReference type="SAM" id="SignalP"/>
    </source>
</evidence>
<dbReference type="GO" id="GO:0006508">
    <property type="term" value="P:proteolysis"/>
    <property type="evidence" value="ECO:0007669"/>
    <property type="project" value="UniProtKB-KW"/>
</dbReference>
<comment type="similarity">
    <text evidence="1">Belongs to the peptidase M43B family.</text>
</comment>
<evidence type="ECO:0000313" key="12">
    <source>
        <dbReference type="EMBL" id="KZV88878.1"/>
    </source>
</evidence>
<evidence type="ECO:0000313" key="13">
    <source>
        <dbReference type="Proteomes" id="UP000077266"/>
    </source>
</evidence>
<dbReference type="STRING" id="1314781.A0A165FEV1"/>
<proteinExistence type="inferred from homology"/>
<dbReference type="SUPFAM" id="SSF55486">
    <property type="entry name" value="Metalloproteases ('zincins'), catalytic domain"/>
    <property type="match status" value="1"/>
</dbReference>
<evidence type="ECO:0000256" key="3">
    <source>
        <dbReference type="ARBA" id="ARBA00022723"/>
    </source>
</evidence>
<feature type="signal peptide" evidence="10">
    <location>
        <begin position="1"/>
        <end position="21"/>
    </location>
</feature>
<dbReference type="InParanoid" id="A0A165FEV1"/>
<reference evidence="12 13" key="1">
    <citation type="journal article" date="2016" name="Mol. Biol. Evol.">
        <title>Comparative Genomics of Early-Diverging Mushroom-Forming Fungi Provides Insights into the Origins of Lignocellulose Decay Capabilities.</title>
        <authorList>
            <person name="Nagy L.G."/>
            <person name="Riley R."/>
            <person name="Tritt A."/>
            <person name="Adam C."/>
            <person name="Daum C."/>
            <person name="Floudas D."/>
            <person name="Sun H."/>
            <person name="Yadav J.S."/>
            <person name="Pangilinan J."/>
            <person name="Larsson K.H."/>
            <person name="Matsuura K."/>
            <person name="Barry K."/>
            <person name="Labutti K."/>
            <person name="Kuo R."/>
            <person name="Ohm R.A."/>
            <person name="Bhattacharya S.S."/>
            <person name="Shirouzu T."/>
            <person name="Yoshinaga Y."/>
            <person name="Martin F.M."/>
            <person name="Grigoriev I.V."/>
            <person name="Hibbett D.S."/>
        </authorList>
    </citation>
    <scope>NUCLEOTIDE SEQUENCE [LARGE SCALE GENOMIC DNA]</scope>
    <source>
        <strain evidence="12 13">HHB12029</strain>
    </source>
</reference>
<evidence type="ECO:0000256" key="4">
    <source>
        <dbReference type="ARBA" id="ARBA00022729"/>
    </source>
</evidence>
<dbReference type="EMBL" id="KV426087">
    <property type="protein sequence ID" value="KZV88878.1"/>
    <property type="molecule type" value="Genomic_DNA"/>
</dbReference>
<dbReference type="Gene3D" id="3.40.390.10">
    <property type="entry name" value="Collagenase (Catalytic Domain)"/>
    <property type="match status" value="1"/>
</dbReference>
<keyword evidence="2" id="KW-0645">Protease</keyword>
<keyword evidence="4 10" id="KW-0732">Signal</keyword>
<evidence type="ECO:0000259" key="11">
    <source>
        <dbReference type="Pfam" id="PF05572"/>
    </source>
</evidence>
<keyword evidence="3" id="KW-0479">Metal-binding</keyword>
<organism evidence="12 13">
    <name type="scientific">Exidia glandulosa HHB12029</name>
    <dbReference type="NCBI Taxonomy" id="1314781"/>
    <lineage>
        <taxon>Eukaryota</taxon>
        <taxon>Fungi</taxon>
        <taxon>Dikarya</taxon>
        <taxon>Basidiomycota</taxon>
        <taxon>Agaricomycotina</taxon>
        <taxon>Agaricomycetes</taxon>
        <taxon>Auriculariales</taxon>
        <taxon>Exidiaceae</taxon>
        <taxon>Exidia</taxon>
    </lineage>
</organism>
<evidence type="ECO:0000256" key="8">
    <source>
        <dbReference type="ARBA" id="ARBA00023157"/>
    </source>
</evidence>
<dbReference type="InterPro" id="IPR024079">
    <property type="entry name" value="MetalloPept_cat_dom_sf"/>
</dbReference>
<dbReference type="PANTHER" id="PTHR47466:SF1">
    <property type="entry name" value="METALLOPROTEASE MEP1 (AFU_ORTHOLOGUE AFUA_1G07730)-RELATED"/>
    <property type="match status" value="1"/>
</dbReference>
<dbReference type="AlphaFoldDB" id="A0A165FEV1"/>
<dbReference type="Pfam" id="PF05572">
    <property type="entry name" value="Peptidase_M43"/>
    <property type="match status" value="1"/>
</dbReference>
<evidence type="ECO:0000256" key="1">
    <source>
        <dbReference type="ARBA" id="ARBA00008721"/>
    </source>
</evidence>
<gene>
    <name evidence="12" type="ORF">EXIGLDRAFT_618839</name>
</gene>
<evidence type="ECO:0000256" key="2">
    <source>
        <dbReference type="ARBA" id="ARBA00022670"/>
    </source>
</evidence>
<evidence type="ECO:0000256" key="7">
    <source>
        <dbReference type="ARBA" id="ARBA00023049"/>
    </source>
</evidence>
<dbReference type="GO" id="GO:0046872">
    <property type="term" value="F:metal ion binding"/>
    <property type="evidence" value="ECO:0007669"/>
    <property type="project" value="UniProtKB-KW"/>
</dbReference>
<dbReference type="GO" id="GO:0008237">
    <property type="term" value="F:metallopeptidase activity"/>
    <property type="evidence" value="ECO:0007669"/>
    <property type="project" value="UniProtKB-KW"/>
</dbReference>
<keyword evidence="13" id="KW-1185">Reference proteome</keyword>
<accession>A0A165FEV1</accession>
<feature type="chain" id="PRO_5007857685" description="Peptidase M43 pregnancy-associated plasma-A domain-containing protein" evidence="10">
    <location>
        <begin position="22"/>
        <end position="399"/>
    </location>
</feature>
<evidence type="ECO:0000256" key="5">
    <source>
        <dbReference type="ARBA" id="ARBA00022801"/>
    </source>
</evidence>
<sequence length="399" mass="41448">MPRFLLPTFALLAFSTIAAVAQRSTVRRACGSTLSREKALANEAHFNSMLANHTAQPHAFATLATAAPVYWHVIQKDSTAAGGSITAAQIQEQMEVLNTDFAATGLSFTLAGTDYTTNQTWFDELGPASTYEVDAKTLLRKGGVNALNVYTVGLTDVGGLLGFTSYPADYTSNPILDGTVILYSSLPGGSAVDYNLGRTLTHETGHWVGLYHPFDGGCGSGDFVSDTPSEASPAFYCPTGRSTCGGVDPIHNFMDYTYDSCMNQFTPGQITRMRSQISMYRGIAVSAPVAATTSTILPIVTPASTVPPTATGRPTASRPPSTAAPTSTSAPASTPNVPVSTPSAPASTPNAPASTPSVPASTKPPASTASTTASAPAALQTMWGQCGVRLLLFVSVFIG</sequence>
<keyword evidence="6" id="KW-0862">Zinc</keyword>
<keyword evidence="8" id="KW-1015">Disulfide bond</keyword>